<organism evidence="3">
    <name type="scientific">Perkinsus marinus (strain ATCC 50983 / TXsc)</name>
    <dbReference type="NCBI Taxonomy" id="423536"/>
    <lineage>
        <taxon>Eukaryota</taxon>
        <taxon>Sar</taxon>
        <taxon>Alveolata</taxon>
        <taxon>Perkinsozoa</taxon>
        <taxon>Perkinsea</taxon>
        <taxon>Perkinsida</taxon>
        <taxon>Perkinsidae</taxon>
        <taxon>Perkinsus</taxon>
    </lineage>
</organism>
<keyword evidence="3" id="KW-1185">Reference proteome</keyword>
<evidence type="ECO:0000313" key="2">
    <source>
        <dbReference type="EMBL" id="EER01159.1"/>
    </source>
</evidence>
<dbReference type="InterPro" id="IPR012677">
    <property type="entry name" value="Nucleotide-bd_a/b_plait_sf"/>
</dbReference>
<feature type="region of interest" description="Disordered" evidence="1">
    <location>
        <begin position="333"/>
        <end position="354"/>
    </location>
</feature>
<dbReference type="EMBL" id="GG684423">
    <property type="protein sequence ID" value="EER01159.1"/>
    <property type="molecule type" value="Genomic_DNA"/>
</dbReference>
<evidence type="ECO:0008006" key="4">
    <source>
        <dbReference type="Google" id="ProtNLM"/>
    </source>
</evidence>
<reference evidence="2 3" key="1">
    <citation type="submission" date="2008-07" db="EMBL/GenBank/DDBJ databases">
        <authorList>
            <person name="El-Sayed N."/>
            <person name="Caler E."/>
            <person name="Inman J."/>
            <person name="Amedeo P."/>
            <person name="Hass B."/>
            <person name="Wortman J."/>
        </authorList>
    </citation>
    <scope>NUCLEOTIDE SEQUENCE [LARGE SCALE GENOMIC DNA]</scope>
    <source>
        <strain evidence="3">ATCC 50983 / TXsc</strain>
    </source>
</reference>
<dbReference type="AlphaFoldDB" id="C5LQ51"/>
<name>C5LQ51_PERM5</name>
<accession>C5LQ51</accession>
<feature type="compositionally biased region" description="Low complexity" evidence="1">
    <location>
        <begin position="182"/>
        <end position="192"/>
    </location>
</feature>
<dbReference type="Proteomes" id="UP000007800">
    <property type="component" value="Unassembled WGS sequence"/>
</dbReference>
<evidence type="ECO:0000313" key="3">
    <source>
        <dbReference type="Proteomes" id="UP000007800"/>
    </source>
</evidence>
<evidence type="ECO:0000256" key="1">
    <source>
        <dbReference type="SAM" id="MobiDB-lite"/>
    </source>
</evidence>
<feature type="region of interest" description="Disordered" evidence="1">
    <location>
        <begin position="171"/>
        <end position="192"/>
    </location>
</feature>
<dbReference type="OrthoDB" id="477859at2759"/>
<dbReference type="RefSeq" id="XP_002768441.1">
    <property type="nucleotide sequence ID" value="XM_002768395.1"/>
</dbReference>
<protein>
    <recommendedName>
        <fullName evidence="4">RRM domain-containing protein</fullName>
    </recommendedName>
</protein>
<dbReference type="GeneID" id="9058000"/>
<gene>
    <name evidence="2" type="ORF">Pmar_PMAR009079</name>
</gene>
<dbReference type="Gene3D" id="3.30.70.330">
    <property type="match status" value="1"/>
</dbReference>
<proteinExistence type="predicted"/>
<sequence>MNPPISTFEDDELFLKEVVAAVAAERQDGGAVATMGRHGGSFYDDADGDTDAALVTTTDTNDNILLGDILQTLQHSEALLRSVREENSGLRTHLGILEQQLDRTRENLRDLTARKLLESTSITLSPPTTTTVKADSTIIPVNMEQDTAEDDAIRGTANSADNDVAYSHTVGASEDHSASVNTRRSSSTRTTTKPVNNFTISWSSVVKGELTDTTTTDNEHTATPTTIPVDAIPTMGEESDRKYDSVDEEYGSGDHDDDMLACIPDEQVVCVKKIQLIKANVSTVLHKYFSSYGHVVTILLLQRKTRSHTSTLPPNMGFVVMSDSDAVRRILHNPEHNIQEQAQTRDRNRDGLDI</sequence>
<dbReference type="InParanoid" id="C5LQ51"/>